<name>A0A2T3A0P8_9PEZI</name>
<sequence>MLHWSPDVVRQWDRWGWNVPKMIPSRRLQQVSPSVHLSSSSYTIHNLKMTFYDPLIYFPHPTSGASAALCVFLSCLSYIYTLSTVLQLQQQQQFHSFQRVFPNSLNAMPCKIMPRPRSRPRVRPSLHPRQGMGLCILPHFTCHLPFVLPRLIEIYVVYYDVDEECE</sequence>
<keyword evidence="1" id="KW-0812">Transmembrane</keyword>
<dbReference type="Proteomes" id="UP000241462">
    <property type="component" value="Unassembled WGS sequence"/>
</dbReference>
<accession>A0A2T3A0P8</accession>
<dbReference type="InParanoid" id="A0A2T3A0P8"/>
<keyword evidence="3" id="KW-1185">Reference proteome</keyword>
<dbReference type="EMBL" id="KZ678522">
    <property type="protein sequence ID" value="PSR80672.1"/>
    <property type="molecule type" value="Genomic_DNA"/>
</dbReference>
<dbReference type="AlphaFoldDB" id="A0A2T3A0P8"/>
<evidence type="ECO:0000256" key="1">
    <source>
        <dbReference type="SAM" id="Phobius"/>
    </source>
</evidence>
<feature type="transmembrane region" description="Helical" evidence="1">
    <location>
        <begin position="65"/>
        <end position="86"/>
    </location>
</feature>
<evidence type="ECO:0000313" key="3">
    <source>
        <dbReference type="Proteomes" id="UP000241462"/>
    </source>
</evidence>
<protein>
    <submittedName>
        <fullName evidence="2">Uncharacterized protein</fullName>
    </submittedName>
</protein>
<evidence type="ECO:0000313" key="2">
    <source>
        <dbReference type="EMBL" id="PSR80672.1"/>
    </source>
</evidence>
<keyword evidence="1" id="KW-0472">Membrane</keyword>
<keyword evidence="1" id="KW-1133">Transmembrane helix</keyword>
<gene>
    <name evidence="2" type="ORF">BD289DRAFT_59662</name>
</gene>
<reference evidence="2 3" key="1">
    <citation type="journal article" date="2018" name="Mycol. Prog.">
        <title>Coniella lustricola, a new species from submerged detritus.</title>
        <authorList>
            <person name="Raudabaugh D.B."/>
            <person name="Iturriaga T."/>
            <person name="Carver A."/>
            <person name="Mondo S."/>
            <person name="Pangilinan J."/>
            <person name="Lipzen A."/>
            <person name="He G."/>
            <person name="Amirebrahimi M."/>
            <person name="Grigoriev I.V."/>
            <person name="Miller A.N."/>
        </authorList>
    </citation>
    <scope>NUCLEOTIDE SEQUENCE [LARGE SCALE GENOMIC DNA]</scope>
    <source>
        <strain evidence="2 3">B22-T-1</strain>
    </source>
</reference>
<proteinExistence type="predicted"/>
<organism evidence="2 3">
    <name type="scientific">Coniella lustricola</name>
    <dbReference type="NCBI Taxonomy" id="2025994"/>
    <lineage>
        <taxon>Eukaryota</taxon>
        <taxon>Fungi</taxon>
        <taxon>Dikarya</taxon>
        <taxon>Ascomycota</taxon>
        <taxon>Pezizomycotina</taxon>
        <taxon>Sordariomycetes</taxon>
        <taxon>Sordariomycetidae</taxon>
        <taxon>Diaporthales</taxon>
        <taxon>Schizoparmaceae</taxon>
        <taxon>Coniella</taxon>
    </lineage>
</organism>